<gene>
    <name evidence="2" type="ORF">D0466_15705</name>
</gene>
<dbReference type="EMBL" id="QVTD01000011">
    <property type="protein sequence ID" value="RFU62033.1"/>
    <property type="molecule type" value="Genomic_DNA"/>
</dbReference>
<dbReference type="RefSeq" id="WP_117323492.1">
    <property type="nucleotide sequence ID" value="NZ_QVTD01000011.1"/>
</dbReference>
<dbReference type="Proteomes" id="UP000262939">
    <property type="component" value="Unassembled WGS sequence"/>
</dbReference>
<feature type="compositionally biased region" description="Low complexity" evidence="1">
    <location>
        <begin position="10"/>
        <end position="24"/>
    </location>
</feature>
<organism evidence="2 3">
    <name type="scientific">Peribacillus glennii</name>
    <dbReference type="NCBI Taxonomy" id="2303991"/>
    <lineage>
        <taxon>Bacteria</taxon>
        <taxon>Bacillati</taxon>
        <taxon>Bacillota</taxon>
        <taxon>Bacilli</taxon>
        <taxon>Bacillales</taxon>
        <taxon>Bacillaceae</taxon>
        <taxon>Peribacillus</taxon>
    </lineage>
</organism>
<evidence type="ECO:0000256" key="1">
    <source>
        <dbReference type="SAM" id="MobiDB-lite"/>
    </source>
</evidence>
<evidence type="ECO:0000313" key="2">
    <source>
        <dbReference type="EMBL" id="RFU62033.1"/>
    </source>
</evidence>
<dbReference type="OrthoDB" id="2887026at2"/>
<feature type="region of interest" description="Disordered" evidence="1">
    <location>
        <begin position="1"/>
        <end position="37"/>
    </location>
</feature>
<reference evidence="2 3" key="1">
    <citation type="submission" date="2018-08" db="EMBL/GenBank/DDBJ databases">
        <title>Bacillus chawlae sp. nov., Bacillus glennii sp. nov., and Bacillus saganii sp. nov. Isolated from the Vehicle Assembly Building at Kennedy Space Center where the Viking Spacecraft were Assembled.</title>
        <authorList>
            <person name="Seuylemezian A."/>
            <person name="Vaishampayan P."/>
        </authorList>
    </citation>
    <scope>NUCLEOTIDE SEQUENCE [LARGE SCALE GENOMIC DNA]</scope>
    <source>
        <strain evidence="2 3">V44-8</strain>
    </source>
</reference>
<sequence length="59" mass="6384">MKDQEKQVNGQADYAAGAAQASDDTLNGGGQEGNHSLICNNELFNKELWAIVDDTSRED</sequence>
<protein>
    <submittedName>
        <fullName evidence="2">Uncharacterized protein</fullName>
    </submittedName>
</protein>
<dbReference type="AlphaFoldDB" id="A0A372LAY8"/>
<comment type="caution">
    <text evidence="2">The sequence shown here is derived from an EMBL/GenBank/DDBJ whole genome shotgun (WGS) entry which is preliminary data.</text>
</comment>
<name>A0A372LAY8_9BACI</name>
<proteinExistence type="predicted"/>
<evidence type="ECO:0000313" key="3">
    <source>
        <dbReference type="Proteomes" id="UP000262939"/>
    </source>
</evidence>
<keyword evidence="3" id="KW-1185">Reference proteome</keyword>
<accession>A0A372LAY8</accession>